<organism evidence="3 4">
    <name type="scientific">Phenylobacterium zucineum (strain HLK1)</name>
    <dbReference type="NCBI Taxonomy" id="450851"/>
    <lineage>
        <taxon>Bacteria</taxon>
        <taxon>Pseudomonadati</taxon>
        <taxon>Pseudomonadota</taxon>
        <taxon>Alphaproteobacteria</taxon>
        <taxon>Caulobacterales</taxon>
        <taxon>Caulobacteraceae</taxon>
        <taxon>Phenylobacterium</taxon>
    </lineage>
</organism>
<dbReference type="AlphaFoldDB" id="B4RCF2"/>
<feature type="compositionally biased region" description="Pro residues" evidence="1">
    <location>
        <begin position="171"/>
        <end position="194"/>
    </location>
</feature>
<proteinExistence type="predicted"/>
<dbReference type="InterPro" id="IPR012899">
    <property type="entry name" value="LTXXQ"/>
</dbReference>
<evidence type="ECO:0000256" key="2">
    <source>
        <dbReference type="SAM" id="SignalP"/>
    </source>
</evidence>
<evidence type="ECO:0000313" key="3">
    <source>
        <dbReference type="EMBL" id="ACG76551.1"/>
    </source>
</evidence>
<accession>B4RCF2</accession>
<dbReference type="HOGENOM" id="CLU_1401325_0_0_5"/>
<keyword evidence="4" id="KW-1185">Reference proteome</keyword>
<dbReference type="OrthoDB" id="7191087at2"/>
<reference evidence="3 4" key="1">
    <citation type="journal article" date="2008" name="BMC Genomics">
        <title>Complete genome of Phenylobacterium zucineum - a novel facultative intracellular bacterium isolated from human erythroleukemia cell line K562.</title>
        <authorList>
            <person name="Luo Y."/>
            <person name="Xu X."/>
            <person name="Ding Z."/>
            <person name="Liu Z."/>
            <person name="Zhang B."/>
            <person name="Yan Z."/>
            <person name="Sun J."/>
            <person name="Hu S."/>
            <person name="Hu X."/>
        </authorList>
    </citation>
    <scope>NUCLEOTIDE SEQUENCE [LARGE SCALE GENOMIC DNA]</scope>
    <source>
        <strain evidence="3 4">HLK1</strain>
    </source>
</reference>
<dbReference type="KEGG" id="pzu:PHZ_c0137"/>
<dbReference type="STRING" id="450851.PHZ_c0137"/>
<dbReference type="Pfam" id="PF07813">
    <property type="entry name" value="LTXXQ"/>
    <property type="match status" value="1"/>
</dbReference>
<evidence type="ECO:0008006" key="5">
    <source>
        <dbReference type="Google" id="ProtNLM"/>
    </source>
</evidence>
<evidence type="ECO:0000313" key="4">
    <source>
        <dbReference type="Proteomes" id="UP000001868"/>
    </source>
</evidence>
<sequence>MPKTPHWFLAGAALAALAAAGPASAHPHEAHGKNDARAERHVHITRVGDGDVVIRRGDRTEHLKDVLQLRPDQEPALKAFLEATRREHARHEMVRFEHDSGKTTLERLSEMEARMAEQQKAMKARIDATRAFYAQLDAKQRKAFDAMPMLMMVGPGLGPMMIPHMAHLDAPPKPPRPPMPPKPPGPPGPPPPPM</sequence>
<feature type="region of interest" description="Disordered" evidence="1">
    <location>
        <begin position="166"/>
        <end position="194"/>
    </location>
</feature>
<feature type="chain" id="PRO_5002821996" description="Periplasmic heavy metal sensor" evidence="2">
    <location>
        <begin position="26"/>
        <end position="194"/>
    </location>
</feature>
<name>B4RCF2_PHEZH</name>
<gene>
    <name evidence="3" type="ordered locus">PHZ_c0137</name>
</gene>
<dbReference type="RefSeq" id="WP_012520699.1">
    <property type="nucleotide sequence ID" value="NC_011144.1"/>
</dbReference>
<dbReference type="GO" id="GO:0042597">
    <property type="term" value="C:periplasmic space"/>
    <property type="evidence" value="ECO:0007669"/>
    <property type="project" value="InterPro"/>
</dbReference>
<keyword evidence="2" id="KW-0732">Signal</keyword>
<feature type="signal peptide" evidence="2">
    <location>
        <begin position="1"/>
        <end position="25"/>
    </location>
</feature>
<protein>
    <recommendedName>
        <fullName evidence="5">Periplasmic heavy metal sensor</fullName>
    </recommendedName>
</protein>
<evidence type="ECO:0000256" key="1">
    <source>
        <dbReference type="SAM" id="MobiDB-lite"/>
    </source>
</evidence>
<dbReference type="EMBL" id="CP000747">
    <property type="protein sequence ID" value="ACG76551.1"/>
    <property type="molecule type" value="Genomic_DNA"/>
</dbReference>
<dbReference type="Proteomes" id="UP000001868">
    <property type="component" value="Chromosome"/>
</dbReference>
<dbReference type="eggNOG" id="ENOG5031CHM">
    <property type="taxonomic scope" value="Bacteria"/>
</dbReference>